<keyword evidence="2" id="KW-1185">Reference proteome</keyword>
<comment type="caution">
    <text evidence="1">The sequence shown here is derived from an EMBL/GenBank/DDBJ whole genome shotgun (WGS) entry which is preliminary data.</text>
</comment>
<protein>
    <submittedName>
        <fullName evidence="1">Uncharacterized protein</fullName>
    </submittedName>
</protein>
<organism evidence="1 2">
    <name type="scientific">Mycteria americana</name>
    <name type="common">Wood stork</name>
    <dbReference type="NCBI Taxonomy" id="33587"/>
    <lineage>
        <taxon>Eukaryota</taxon>
        <taxon>Metazoa</taxon>
        <taxon>Chordata</taxon>
        <taxon>Craniata</taxon>
        <taxon>Vertebrata</taxon>
        <taxon>Euteleostomi</taxon>
        <taxon>Archelosauria</taxon>
        <taxon>Archosauria</taxon>
        <taxon>Dinosauria</taxon>
        <taxon>Saurischia</taxon>
        <taxon>Theropoda</taxon>
        <taxon>Coelurosauria</taxon>
        <taxon>Aves</taxon>
        <taxon>Neognathae</taxon>
        <taxon>Neoaves</taxon>
        <taxon>Aequornithes</taxon>
        <taxon>Ciconiiformes</taxon>
        <taxon>Ciconiidae</taxon>
        <taxon>Mycteria</taxon>
    </lineage>
</organism>
<evidence type="ECO:0000313" key="2">
    <source>
        <dbReference type="Proteomes" id="UP001333110"/>
    </source>
</evidence>
<proteinExistence type="predicted"/>
<accession>A0AAN7PGN3</accession>
<evidence type="ECO:0000313" key="1">
    <source>
        <dbReference type="EMBL" id="KAK4830365.1"/>
    </source>
</evidence>
<reference evidence="1 2" key="1">
    <citation type="journal article" date="2023" name="J. Hered.">
        <title>Chromosome-level genome of the wood stork (Mycteria americana) provides insight into avian chromosome evolution.</title>
        <authorList>
            <person name="Flamio R. Jr."/>
            <person name="Ramstad K.M."/>
        </authorList>
    </citation>
    <scope>NUCLEOTIDE SEQUENCE [LARGE SCALE GENOMIC DNA]</scope>
    <source>
        <strain evidence="1">JAX WOST 10</strain>
    </source>
</reference>
<sequence>MVSWAALGKVLPAGLNLLVRPHLECCIQGDFINVYKYLKGGCKEDEARLSSAVPSDRTKRHSSSQQIQYLRTMYMSPLLQWKP</sequence>
<dbReference type="Proteomes" id="UP001333110">
    <property type="component" value="Unassembled WGS sequence"/>
</dbReference>
<dbReference type="EMBL" id="JAUNZN010000001">
    <property type="protein sequence ID" value="KAK4830365.1"/>
    <property type="molecule type" value="Genomic_DNA"/>
</dbReference>
<dbReference type="AlphaFoldDB" id="A0AAN7PGN3"/>
<gene>
    <name evidence="1" type="ORF">QYF61_010142</name>
</gene>
<name>A0AAN7PGN3_MYCAM</name>